<evidence type="ECO:0000313" key="6">
    <source>
        <dbReference type="Proteomes" id="UP000637788"/>
    </source>
</evidence>
<dbReference type="PANTHER" id="PTHR44845:SF6">
    <property type="entry name" value="BETA-ALANINE-ACTIVATING ENZYME"/>
    <property type="match status" value="1"/>
</dbReference>
<keyword evidence="1" id="KW-0596">Phosphopantetheine</keyword>
<dbReference type="Gene3D" id="3.40.50.150">
    <property type="entry name" value="Vaccinia Virus protein VP39"/>
    <property type="match status" value="1"/>
</dbReference>
<organism evidence="5 6">
    <name type="scientific">Streptomyces flaveus</name>
    <dbReference type="NCBI Taxonomy" id="66370"/>
    <lineage>
        <taxon>Bacteria</taxon>
        <taxon>Bacillati</taxon>
        <taxon>Actinomycetota</taxon>
        <taxon>Actinomycetes</taxon>
        <taxon>Kitasatosporales</taxon>
        <taxon>Streptomycetaceae</taxon>
        <taxon>Streptomyces</taxon>
        <taxon>Streptomyces aurantiacus group</taxon>
    </lineage>
</organism>
<evidence type="ECO:0000313" key="5">
    <source>
        <dbReference type="EMBL" id="GGK76279.1"/>
    </source>
</evidence>
<dbReference type="SUPFAM" id="SSF56801">
    <property type="entry name" value="Acetyl-CoA synthetase-like"/>
    <property type="match status" value="1"/>
</dbReference>
<evidence type="ECO:0000256" key="1">
    <source>
        <dbReference type="ARBA" id="ARBA00022450"/>
    </source>
</evidence>
<name>A0A917QYL2_9ACTN</name>
<sequence>MPDKNGAAPGEIENVLTQHDRVAQALVIPWDTPRQADDPRLVAYVVPTPHTADGGGGGARARVEEWQEIYDRVYTASPAVRFGENFSGWNSSYDGRPIDIDAMRQWRDATVDRIRRLRPRRVLEIGAGSGLLLSVLAPDCETYWATDVSTTAIDELSRHIKEDPRLADRVTLRAQAADRVDGLPADYFDTIVINSVTQCFPSGDYLTTVINRALSLLVPGGSFFIGDSRDLRSVDYFHTAVALGRTPGTDAAALTRAVDKSRGRDEELLIHPDYFAAFPSVSPAVAAVDIQLEQGAFHNEISRHRFDVVLHKAPADDIIDVGDCPRLRWGSDVRDLDHLAGRLSDGALPVRVSDIPNARLAGEAGACAALAEGDAVRARRLLAQPMGTDPHDLTRLASEQGLHIALVPSPDRPDHFEAVFTSPRPHPLRTALAGTYRPGATAASPTLSEVPAATHRANRFSARLRAWLRERVPEQSVPAVVITLDALPLRPDGTPDRQALPEPDFTDSAAGRSRA</sequence>
<dbReference type="CDD" id="cd02440">
    <property type="entry name" value="AdoMet_MTases"/>
    <property type="match status" value="1"/>
</dbReference>
<reference evidence="5" key="2">
    <citation type="submission" date="2020-09" db="EMBL/GenBank/DDBJ databases">
        <authorList>
            <person name="Sun Q."/>
            <person name="Ohkuma M."/>
        </authorList>
    </citation>
    <scope>NUCLEOTIDE SEQUENCE</scope>
    <source>
        <strain evidence="5">JCM 3035</strain>
    </source>
</reference>
<gene>
    <name evidence="5" type="ORF">GCM10010094_41770</name>
</gene>
<keyword evidence="6" id="KW-1185">Reference proteome</keyword>
<dbReference type="Gene3D" id="3.30.300.30">
    <property type="match status" value="2"/>
</dbReference>
<dbReference type="PANTHER" id="PTHR44845">
    <property type="entry name" value="CARRIER DOMAIN-CONTAINING PROTEIN"/>
    <property type="match status" value="1"/>
</dbReference>
<keyword evidence="2" id="KW-0597">Phosphoprotein</keyword>
<evidence type="ECO:0000256" key="3">
    <source>
        <dbReference type="SAM" id="MobiDB-lite"/>
    </source>
</evidence>
<evidence type="ECO:0000259" key="4">
    <source>
        <dbReference type="Pfam" id="PF08242"/>
    </source>
</evidence>
<dbReference type="Proteomes" id="UP000637788">
    <property type="component" value="Unassembled WGS sequence"/>
</dbReference>
<dbReference type="InterPro" id="IPR029063">
    <property type="entry name" value="SAM-dependent_MTases_sf"/>
</dbReference>
<dbReference type="InterPro" id="IPR013217">
    <property type="entry name" value="Methyltransf_12"/>
</dbReference>
<dbReference type="EMBL" id="BMPQ01000009">
    <property type="protein sequence ID" value="GGK76279.1"/>
    <property type="molecule type" value="Genomic_DNA"/>
</dbReference>
<protein>
    <recommendedName>
        <fullName evidence="4">Methyltransferase type 12 domain-containing protein</fullName>
    </recommendedName>
</protein>
<dbReference type="AlphaFoldDB" id="A0A917QYL2"/>
<feature type="domain" description="Methyltransferase type 12" evidence="4">
    <location>
        <begin position="123"/>
        <end position="222"/>
    </location>
</feature>
<dbReference type="SUPFAM" id="SSF53335">
    <property type="entry name" value="S-adenosyl-L-methionine-dependent methyltransferases"/>
    <property type="match status" value="1"/>
</dbReference>
<dbReference type="InterPro" id="IPR045851">
    <property type="entry name" value="AMP-bd_C_sf"/>
</dbReference>
<evidence type="ECO:0000256" key="2">
    <source>
        <dbReference type="ARBA" id="ARBA00022553"/>
    </source>
</evidence>
<proteinExistence type="predicted"/>
<reference evidence="5" key="1">
    <citation type="journal article" date="2014" name="Int. J. Syst. Evol. Microbiol.">
        <title>Complete genome sequence of Corynebacterium casei LMG S-19264T (=DSM 44701T), isolated from a smear-ripened cheese.</title>
        <authorList>
            <consortium name="US DOE Joint Genome Institute (JGI-PGF)"/>
            <person name="Walter F."/>
            <person name="Albersmeier A."/>
            <person name="Kalinowski J."/>
            <person name="Ruckert C."/>
        </authorList>
    </citation>
    <scope>NUCLEOTIDE SEQUENCE</scope>
    <source>
        <strain evidence="5">JCM 3035</strain>
    </source>
</reference>
<accession>A0A917QYL2</accession>
<comment type="caution">
    <text evidence="5">The sequence shown here is derived from an EMBL/GenBank/DDBJ whole genome shotgun (WGS) entry which is preliminary data.</text>
</comment>
<dbReference type="Pfam" id="PF08242">
    <property type="entry name" value="Methyltransf_12"/>
    <property type="match status" value="1"/>
</dbReference>
<feature type="region of interest" description="Disordered" evidence="3">
    <location>
        <begin position="488"/>
        <end position="515"/>
    </location>
</feature>